<feature type="transmembrane region" description="Helical" evidence="2">
    <location>
        <begin position="456"/>
        <end position="479"/>
    </location>
</feature>
<evidence type="ECO:0000256" key="1">
    <source>
        <dbReference type="SAM" id="MobiDB-lite"/>
    </source>
</evidence>
<feature type="transmembrane region" description="Helical" evidence="2">
    <location>
        <begin position="166"/>
        <end position="189"/>
    </location>
</feature>
<evidence type="ECO:0008006" key="5">
    <source>
        <dbReference type="Google" id="ProtNLM"/>
    </source>
</evidence>
<keyword evidence="2" id="KW-0812">Transmembrane</keyword>
<keyword evidence="2" id="KW-1133">Transmembrane helix</keyword>
<feature type="transmembrane region" description="Helical" evidence="2">
    <location>
        <begin position="427"/>
        <end position="450"/>
    </location>
</feature>
<proteinExistence type="predicted"/>
<feature type="transmembrane region" description="Helical" evidence="2">
    <location>
        <begin position="319"/>
        <end position="340"/>
    </location>
</feature>
<feature type="transmembrane region" description="Helical" evidence="2">
    <location>
        <begin position="246"/>
        <end position="267"/>
    </location>
</feature>
<feature type="transmembrane region" description="Helical" evidence="2">
    <location>
        <begin position="132"/>
        <end position="154"/>
    </location>
</feature>
<keyword evidence="4" id="KW-1185">Reference proteome</keyword>
<sequence>MTAGTAPEAQKTAYFSVQGTIPETKPRTPLDELRERMTSLCAAAVDPFEIAAGLEADGLSDQAVQRKYGFSDVFTLAEELYRQVPREPEEPEPLPDPWTTKRSTHVVHGLLFGLPALCYPAAAPLLGGGPALTVLVVSMLISWSLSQAVAYLGYSRTSALDNGGAARVLRLGMAASVGLLALVLGVLLLVSGAGLPVVLFALGQGIYLMAATVLLVRKADKWLFIALAPGVLASLGYVVAGEPQWLNLPVWCVLAGSVLLSVGFAVHQTWNPAPANGPLVTRQTSFGALPYALFGVLTAGLLAFPVVAATAIPALGTKAAPVAALPLSLSMGAAEWNLYWYRSRMRRESQATTRVSRFVARSRLVLGLAVVRYLVVAVLLFATVITTAALIGAGRPEWTQVPAYTAYLALGAALFIALLLQACGSTWTVLPGCAAALLTEVSAAVGAIWFGWRIDLISAQLLACCGLLAVLAVHASVALGQATKHR</sequence>
<keyword evidence="2" id="KW-0472">Membrane</keyword>
<evidence type="ECO:0000313" key="3">
    <source>
        <dbReference type="EMBL" id="MBA8927206.1"/>
    </source>
</evidence>
<gene>
    <name evidence="3" type="ORF">BC739_004412</name>
</gene>
<evidence type="ECO:0000313" key="4">
    <source>
        <dbReference type="Proteomes" id="UP000517916"/>
    </source>
</evidence>
<dbReference type="RefSeq" id="WP_030110796.1">
    <property type="nucleotide sequence ID" value="NZ_BAAABQ010000057.1"/>
</dbReference>
<protein>
    <recommendedName>
        <fullName evidence="5">Integral membrane protein</fullName>
    </recommendedName>
</protein>
<comment type="caution">
    <text evidence="3">The sequence shown here is derived from an EMBL/GenBank/DDBJ whole genome shotgun (WGS) entry which is preliminary data.</text>
</comment>
<dbReference type="EMBL" id="JACJID010000003">
    <property type="protein sequence ID" value="MBA8927206.1"/>
    <property type="molecule type" value="Genomic_DNA"/>
</dbReference>
<name>A0ABR6BJY5_9PSEU</name>
<feature type="region of interest" description="Disordered" evidence="1">
    <location>
        <begin position="1"/>
        <end position="27"/>
    </location>
</feature>
<feature type="transmembrane region" description="Helical" evidence="2">
    <location>
        <begin position="195"/>
        <end position="215"/>
    </location>
</feature>
<feature type="transmembrane region" description="Helical" evidence="2">
    <location>
        <begin position="106"/>
        <end position="126"/>
    </location>
</feature>
<evidence type="ECO:0000256" key="2">
    <source>
        <dbReference type="SAM" id="Phobius"/>
    </source>
</evidence>
<organism evidence="3 4">
    <name type="scientific">Kutzneria viridogrisea</name>
    <dbReference type="NCBI Taxonomy" id="47990"/>
    <lineage>
        <taxon>Bacteria</taxon>
        <taxon>Bacillati</taxon>
        <taxon>Actinomycetota</taxon>
        <taxon>Actinomycetes</taxon>
        <taxon>Pseudonocardiales</taxon>
        <taxon>Pseudonocardiaceae</taxon>
        <taxon>Kutzneria</taxon>
    </lineage>
</organism>
<feature type="transmembrane region" description="Helical" evidence="2">
    <location>
        <begin position="288"/>
        <end position="313"/>
    </location>
</feature>
<reference evidence="3 4" key="1">
    <citation type="submission" date="2020-08" db="EMBL/GenBank/DDBJ databases">
        <title>Genomic Encyclopedia of Archaeal and Bacterial Type Strains, Phase II (KMG-II): from individual species to whole genera.</title>
        <authorList>
            <person name="Goeker M."/>
        </authorList>
    </citation>
    <scope>NUCLEOTIDE SEQUENCE [LARGE SCALE GENOMIC DNA]</scope>
    <source>
        <strain evidence="3 4">DSM 43850</strain>
    </source>
</reference>
<accession>A0ABR6BJY5</accession>
<feature type="transmembrane region" description="Helical" evidence="2">
    <location>
        <begin position="403"/>
        <end position="420"/>
    </location>
</feature>
<feature type="transmembrane region" description="Helical" evidence="2">
    <location>
        <begin position="222"/>
        <end position="240"/>
    </location>
</feature>
<dbReference type="Proteomes" id="UP000517916">
    <property type="component" value="Unassembled WGS sequence"/>
</dbReference>
<feature type="transmembrane region" description="Helical" evidence="2">
    <location>
        <begin position="364"/>
        <end position="391"/>
    </location>
</feature>